<dbReference type="GO" id="GO:0032259">
    <property type="term" value="P:methylation"/>
    <property type="evidence" value="ECO:0007669"/>
    <property type="project" value="UniProtKB-KW"/>
</dbReference>
<dbReference type="GO" id="GO:0008168">
    <property type="term" value="F:methyltransferase activity"/>
    <property type="evidence" value="ECO:0007669"/>
    <property type="project" value="UniProtKB-KW"/>
</dbReference>
<keyword evidence="1 2" id="KW-0808">Transferase</keyword>
<proteinExistence type="predicted"/>
<dbReference type="AlphaFoldDB" id="A0A1S1QLX6"/>
<evidence type="ECO:0000313" key="2">
    <source>
        <dbReference type="EMBL" id="OHV34589.1"/>
    </source>
</evidence>
<accession>A0A1S1QLX6</accession>
<sequence>MNDQGMRGYGDDVLGGAQDSERARLAAMAAVCDPTTARVLDDLGVGPGWRCLEVGAGAGTVATWLAGRVRPAGGHVVATDIDPRPLDDLAGPNLTVLHHDITCDPQPPGGPFDLVHARFVLEHLPAREEVLDRLVAWLAPGGVIVVESIAGFPVGSSPHPAFRRAMHAVEDVLAVTIGTDATWGRRFPAPLLDRGLLDVGLTVSLPATGGANASALCWALTLSRLRPHILEHQLVAADVLDEALDLLADPGFFDLAAATAIAWGRRPPAAPTPAV</sequence>
<comment type="caution">
    <text evidence="2">The sequence shown here is derived from an EMBL/GenBank/DDBJ whole genome shotgun (WGS) entry which is preliminary data.</text>
</comment>
<protein>
    <submittedName>
        <fullName evidence="2">Methyltransferase</fullName>
    </submittedName>
</protein>
<keyword evidence="2" id="KW-0489">Methyltransferase</keyword>
<dbReference type="SUPFAM" id="SSF53335">
    <property type="entry name" value="S-adenosyl-L-methionine-dependent methyltransferases"/>
    <property type="match status" value="1"/>
</dbReference>
<reference evidence="3" key="1">
    <citation type="submission" date="2016-07" db="EMBL/GenBank/DDBJ databases">
        <title>Sequence Frankia sp. strain CcI1.17.</title>
        <authorList>
            <person name="Ghodhbane-Gtari F."/>
            <person name="Swanson E."/>
            <person name="Gueddou A."/>
            <person name="Morris K."/>
            <person name="Hezbri K."/>
            <person name="Ktari A."/>
            <person name="Nouioui I."/>
            <person name="Abebe-Akele F."/>
            <person name="Simpson S."/>
            <person name="Thomas K."/>
            <person name="Gtari M."/>
            <person name="Tisa L.S."/>
            <person name="Hurst S."/>
        </authorList>
    </citation>
    <scope>NUCLEOTIDE SEQUENCE [LARGE SCALE GENOMIC DNA]</scope>
    <source>
        <strain evidence="3">Cc1.17</strain>
    </source>
</reference>
<organism evidence="2 3">
    <name type="scientific">Parafrankia colletiae</name>
    <dbReference type="NCBI Taxonomy" id="573497"/>
    <lineage>
        <taxon>Bacteria</taxon>
        <taxon>Bacillati</taxon>
        <taxon>Actinomycetota</taxon>
        <taxon>Actinomycetes</taxon>
        <taxon>Frankiales</taxon>
        <taxon>Frankiaceae</taxon>
        <taxon>Parafrankia</taxon>
    </lineage>
</organism>
<keyword evidence="3" id="KW-1185">Reference proteome</keyword>
<dbReference type="PANTHER" id="PTHR43861:SF3">
    <property type="entry name" value="PUTATIVE (AFU_ORTHOLOGUE AFUA_2G14390)-RELATED"/>
    <property type="match status" value="1"/>
</dbReference>
<dbReference type="EMBL" id="MBLM01000127">
    <property type="protein sequence ID" value="OHV34589.1"/>
    <property type="molecule type" value="Genomic_DNA"/>
</dbReference>
<dbReference type="Pfam" id="PF13489">
    <property type="entry name" value="Methyltransf_23"/>
    <property type="match status" value="1"/>
</dbReference>
<name>A0A1S1QLX6_9ACTN</name>
<dbReference type="CDD" id="cd02440">
    <property type="entry name" value="AdoMet_MTases"/>
    <property type="match status" value="1"/>
</dbReference>
<dbReference type="Gene3D" id="3.40.50.150">
    <property type="entry name" value="Vaccinia Virus protein VP39"/>
    <property type="match status" value="1"/>
</dbReference>
<dbReference type="Proteomes" id="UP000179627">
    <property type="component" value="Unassembled WGS sequence"/>
</dbReference>
<dbReference type="PANTHER" id="PTHR43861">
    <property type="entry name" value="TRANS-ACONITATE 2-METHYLTRANSFERASE-RELATED"/>
    <property type="match status" value="1"/>
</dbReference>
<evidence type="ECO:0000313" key="3">
    <source>
        <dbReference type="Proteomes" id="UP000179627"/>
    </source>
</evidence>
<evidence type="ECO:0000256" key="1">
    <source>
        <dbReference type="ARBA" id="ARBA00022679"/>
    </source>
</evidence>
<gene>
    <name evidence="2" type="ORF">CC117_21500</name>
</gene>
<dbReference type="InterPro" id="IPR029063">
    <property type="entry name" value="SAM-dependent_MTases_sf"/>
</dbReference>